<proteinExistence type="predicted"/>
<sequence length="75" mass="8118">MAVSETSIGKTEMTGRDEGELRASGCLMERSVRSPSREWSIEVTGRRNEADPVPGAGGNLLHHRLHILHLLAAVA</sequence>
<reference evidence="2 3" key="1">
    <citation type="submission" date="2017-05" db="EMBL/GenBank/DDBJ databases">
        <title>Isolation of Rhodococcus sp. S2-17 biodegrading of BP-3.</title>
        <authorList>
            <person name="Lee Y."/>
            <person name="Kim K.H."/>
            <person name="Chun B.H."/>
            <person name="Jung H.S."/>
            <person name="Jeon C.O."/>
        </authorList>
    </citation>
    <scope>NUCLEOTIDE SEQUENCE [LARGE SCALE GENOMIC DNA]</scope>
    <source>
        <strain evidence="2 3">S2-17</strain>
        <plasmid evidence="3">prb11</plasmid>
    </source>
</reference>
<accession>A0A2S2C867</accession>
<evidence type="ECO:0000313" key="2">
    <source>
        <dbReference type="EMBL" id="AWK77066.1"/>
    </source>
</evidence>
<name>A0A2S2C867_9NOCA</name>
<evidence type="ECO:0000313" key="3">
    <source>
        <dbReference type="Proteomes" id="UP000245711"/>
    </source>
</evidence>
<dbReference type="EMBL" id="CP021357">
    <property type="protein sequence ID" value="AWK77066.1"/>
    <property type="molecule type" value="Genomic_DNA"/>
</dbReference>
<evidence type="ECO:0000256" key="1">
    <source>
        <dbReference type="SAM" id="MobiDB-lite"/>
    </source>
</evidence>
<keyword evidence="3" id="KW-1185">Reference proteome</keyword>
<geneLocation type="plasmid" evidence="3">
    <name>prb11</name>
</geneLocation>
<dbReference type="KEGG" id="roz:CBI38_37405"/>
<dbReference type="Proteomes" id="UP000245711">
    <property type="component" value="Plasmid pRB11"/>
</dbReference>
<feature type="region of interest" description="Disordered" evidence="1">
    <location>
        <begin position="1"/>
        <end position="25"/>
    </location>
</feature>
<gene>
    <name evidence="2" type="ORF">CBI38_37405</name>
</gene>
<organism evidence="2 3">
    <name type="scientific">Rhodococcus oxybenzonivorans</name>
    <dbReference type="NCBI Taxonomy" id="1990687"/>
    <lineage>
        <taxon>Bacteria</taxon>
        <taxon>Bacillati</taxon>
        <taxon>Actinomycetota</taxon>
        <taxon>Actinomycetes</taxon>
        <taxon>Mycobacteriales</taxon>
        <taxon>Nocardiaceae</taxon>
        <taxon>Rhodococcus</taxon>
    </lineage>
</organism>
<dbReference type="AlphaFoldDB" id="A0A2S2C867"/>
<protein>
    <submittedName>
        <fullName evidence="2">Uncharacterized protein</fullName>
    </submittedName>
</protein>
<keyword evidence="2" id="KW-0614">Plasmid</keyword>